<organism evidence="3">
    <name type="scientific">Camponotus floridanus</name>
    <name type="common">Florida carpenter ant</name>
    <dbReference type="NCBI Taxonomy" id="104421"/>
    <lineage>
        <taxon>Eukaryota</taxon>
        <taxon>Metazoa</taxon>
        <taxon>Ecdysozoa</taxon>
        <taxon>Arthropoda</taxon>
        <taxon>Hexapoda</taxon>
        <taxon>Insecta</taxon>
        <taxon>Pterygota</taxon>
        <taxon>Neoptera</taxon>
        <taxon>Endopterygota</taxon>
        <taxon>Hymenoptera</taxon>
        <taxon>Apocrita</taxon>
        <taxon>Aculeata</taxon>
        <taxon>Formicoidea</taxon>
        <taxon>Formicidae</taxon>
        <taxon>Formicinae</taxon>
        <taxon>Camponotus</taxon>
    </lineage>
</organism>
<evidence type="ECO:0000313" key="3">
    <source>
        <dbReference type="Proteomes" id="UP000000311"/>
    </source>
</evidence>
<dbReference type="InterPro" id="IPR041426">
    <property type="entry name" value="Mos1_HTH"/>
</dbReference>
<dbReference type="OrthoDB" id="10033972at2759"/>
<reference evidence="2 3" key="1">
    <citation type="journal article" date="2010" name="Science">
        <title>Genomic comparison of the ants Camponotus floridanus and Harpegnathos saltator.</title>
        <authorList>
            <person name="Bonasio R."/>
            <person name="Zhang G."/>
            <person name="Ye C."/>
            <person name="Mutti N.S."/>
            <person name="Fang X."/>
            <person name="Qin N."/>
            <person name="Donahue G."/>
            <person name="Yang P."/>
            <person name="Li Q."/>
            <person name="Li C."/>
            <person name="Zhang P."/>
            <person name="Huang Z."/>
            <person name="Berger S.L."/>
            <person name="Reinberg D."/>
            <person name="Wang J."/>
            <person name="Liebig J."/>
        </authorList>
    </citation>
    <scope>NUCLEOTIDE SEQUENCE [LARGE SCALE GENOMIC DNA]</scope>
    <source>
        <strain evidence="3">C129</strain>
    </source>
</reference>
<name>E2AS97_CAMFO</name>
<dbReference type="InParanoid" id="E2AS97"/>
<dbReference type="Pfam" id="PF17906">
    <property type="entry name" value="HTH_48"/>
    <property type="match status" value="1"/>
</dbReference>
<protein>
    <submittedName>
        <fullName evidence="2">Uncharacterized protein FLJ37770</fullName>
    </submittedName>
</protein>
<dbReference type="EMBL" id="GL442231">
    <property type="protein sequence ID" value="EFN63692.1"/>
    <property type="molecule type" value="Genomic_DNA"/>
</dbReference>
<sequence length="124" mass="14471">MEQRANIKFCFKLGKTAQETFTSMKNVYGDQCLSRAQVFRWFARFRDGREDLEDDKRSSKPRTSRNETNIEKVSQILRSDRCVSARLIEEMTGIPKSVVHRILTENLGKKKICARFVPHSLTEE</sequence>
<dbReference type="PANTHER" id="PTHR46060:SF1">
    <property type="entry name" value="MARINER MOS1 TRANSPOSASE-LIKE PROTEIN"/>
    <property type="match status" value="1"/>
</dbReference>
<evidence type="ECO:0000313" key="2">
    <source>
        <dbReference type="EMBL" id="EFN63692.1"/>
    </source>
</evidence>
<evidence type="ECO:0000259" key="1">
    <source>
        <dbReference type="Pfam" id="PF17906"/>
    </source>
</evidence>
<keyword evidence="3" id="KW-1185">Reference proteome</keyword>
<gene>
    <name evidence="2" type="ORF">EAG_00335</name>
</gene>
<feature type="domain" description="Mos1 transposase HTH" evidence="1">
    <location>
        <begin position="4"/>
        <end position="48"/>
    </location>
</feature>
<dbReference type="InterPro" id="IPR052709">
    <property type="entry name" value="Transposase-MT_Hybrid"/>
</dbReference>
<accession>E2AS97</accession>
<dbReference type="AlphaFoldDB" id="E2AS97"/>
<dbReference type="Gene3D" id="1.10.10.1450">
    <property type="match status" value="1"/>
</dbReference>
<dbReference type="OMA" id="NDSRPNR"/>
<proteinExistence type="predicted"/>
<dbReference type="PANTHER" id="PTHR46060">
    <property type="entry name" value="MARINER MOS1 TRANSPOSASE-LIKE PROTEIN"/>
    <property type="match status" value="1"/>
</dbReference>
<feature type="non-terminal residue" evidence="2">
    <location>
        <position position="124"/>
    </location>
</feature>
<dbReference type="Proteomes" id="UP000000311">
    <property type="component" value="Unassembled WGS sequence"/>
</dbReference>